<name>A0A4C1TKP0_EUMVA</name>
<keyword evidence="2" id="KW-1185">Reference proteome</keyword>
<protein>
    <submittedName>
        <fullName evidence="1">Uncharacterized protein</fullName>
    </submittedName>
</protein>
<evidence type="ECO:0000313" key="2">
    <source>
        <dbReference type="Proteomes" id="UP000299102"/>
    </source>
</evidence>
<proteinExistence type="predicted"/>
<dbReference type="EMBL" id="BGZK01000062">
    <property type="protein sequence ID" value="GBP14170.1"/>
    <property type="molecule type" value="Genomic_DNA"/>
</dbReference>
<sequence length="96" mass="10963">MALEIEIDLERDHMRTGLKPRVQPELELKMEQKWLNCAERMRVQVAHSPPHLYQTARNLIPAQVANSPLVTSLGLRVSIGGGNYLLYNDLVERSEI</sequence>
<organism evidence="1 2">
    <name type="scientific">Eumeta variegata</name>
    <name type="common">Bagworm moth</name>
    <name type="synonym">Eumeta japonica</name>
    <dbReference type="NCBI Taxonomy" id="151549"/>
    <lineage>
        <taxon>Eukaryota</taxon>
        <taxon>Metazoa</taxon>
        <taxon>Ecdysozoa</taxon>
        <taxon>Arthropoda</taxon>
        <taxon>Hexapoda</taxon>
        <taxon>Insecta</taxon>
        <taxon>Pterygota</taxon>
        <taxon>Neoptera</taxon>
        <taxon>Endopterygota</taxon>
        <taxon>Lepidoptera</taxon>
        <taxon>Glossata</taxon>
        <taxon>Ditrysia</taxon>
        <taxon>Tineoidea</taxon>
        <taxon>Psychidae</taxon>
        <taxon>Oiketicinae</taxon>
        <taxon>Eumeta</taxon>
    </lineage>
</organism>
<gene>
    <name evidence="1" type="ORF">EVAR_7606_1</name>
</gene>
<reference evidence="1 2" key="1">
    <citation type="journal article" date="2019" name="Commun. Biol.">
        <title>The bagworm genome reveals a unique fibroin gene that provides high tensile strength.</title>
        <authorList>
            <person name="Kono N."/>
            <person name="Nakamura H."/>
            <person name="Ohtoshi R."/>
            <person name="Tomita M."/>
            <person name="Numata K."/>
            <person name="Arakawa K."/>
        </authorList>
    </citation>
    <scope>NUCLEOTIDE SEQUENCE [LARGE SCALE GENOMIC DNA]</scope>
</reference>
<comment type="caution">
    <text evidence="1">The sequence shown here is derived from an EMBL/GenBank/DDBJ whole genome shotgun (WGS) entry which is preliminary data.</text>
</comment>
<dbReference type="Proteomes" id="UP000299102">
    <property type="component" value="Unassembled WGS sequence"/>
</dbReference>
<accession>A0A4C1TKP0</accession>
<evidence type="ECO:0000313" key="1">
    <source>
        <dbReference type="EMBL" id="GBP14170.1"/>
    </source>
</evidence>
<dbReference type="AlphaFoldDB" id="A0A4C1TKP0"/>